<dbReference type="GO" id="GO:0006013">
    <property type="term" value="P:mannose metabolic process"/>
    <property type="evidence" value="ECO:0007669"/>
    <property type="project" value="InterPro"/>
</dbReference>
<evidence type="ECO:0000313" key="8">
    <source>
        <dbReference type="EMBL" id="ORY20873.1"/>
    </source>
</evidence>
<dbReference type="Pfam" id="PF22907">
    <property type="entry name" value="Ams1-like_1st"/>
    <property type="match status" value="1"/>
</dbReference>
<dbReference type="InterPro" id="IPR041147">
    <property type="entry name" value="GH38_C"/>
</dbReference>
<evidence type="ECO:0000313" key="9">
    <source>
        <dbReference type="Proteomes" id="UP000193986"/>
    </source>
</evidence>
<evidence type="ECO:0000256" key="5">
    <source>
        <dbReference type="ARBA" id="ARBA00022801"/>
    </source>
</evidence>
<dbReference type="SMART" id="SM00872">
    <property type="entry name" value="Alpha-mann_mid"/>
    <property type="match status" value="1"/>
</dbReference>
<dbReference type="GO" id="GO:0000329">
    <property type="term" value="C:fungal-type vacuole membrane"/>
    <property type="evidence" value="ECO:0007669"/>
    <property type="project" value="TreeGrafter"/>
</dbReference>
<reference evidence="8 9" key="1">
    <citation type="submission" date="2016-07" db="EMBL/GenBank/DDBJ databases">
        <title>Pervasive Adenine N6-methylation of Active Genes in Fungi.</title>
        <authorList>
            <consortium name="DOE Joint Genome Institute"/>
            <person name="Mondo S.J."/>
            <person name="Dannebaum R.O."/>
            <person name="Kuo R.C."/>
            <person name="Labutti K."/>
            <person name="Haridas S."/>
            <person name="Kuo A."/>
            <person name="Salamov A."/>
            <person name="Ahrendt S.R."/>
            <person name="Lipzen A."/>
            <person name="Sullivan W."/>
            <person name="Andreopoulos W.B."/>
            <person name="Clum A."/>
            <person name="Lindquist E."/>
            <person name="Daum C."/>
            <person name="Ramamoorthy G.K."/>
            <person name="Gryganskyi A."/>
            <person name="Culley D."/>
            <person name="Magnuson J.K."/>
            <person name="James T.Y."/>
            <person name="O'Malley M.A."/>
            <person name="Stajich J.E."/>
            <person name="Spatafora J.W."/>
            <person name="Visel A."/>
            <person name="Grigoriev I.V."/>
        </authorList>
    </citation>
    <scope>NUCLEOTIDE SEQUENCE [LARGE SCALE GENOMIC DNA]</scope>
    <source>
        <strain evidence="8 9">68-887.2</strain>
    </source>
</reference>
<dbReference type="Gene3D" id="2.70.98.30">
    <property type="entry name" value="Golgi alpha-mannosidase II, domain 4"/>
    <property type="match status" value="1"/>
</dbReference>
<dbReference type="Pfam" id="PF17677">
    <property type="entry name" value="Glyco_hydro38C2"/>
    <property type="match status" value="1"/>
</dbReference>
<dbReference type="InterPro" id="IPR027291">
    <property type="entry name" value="Glyco_hydro_38_N_sf"/>
</dbReference>
<accession>A0A1Y2AE68</accession>
<dbReference type="InterPro" id="IPR011330">
    <property type="entry name" value="Glyco_hydro/deAcase_b/a-brl"/>
</dbReference>
<keyword evidence="9" id="KW-1185">Reference proteome</keyword>
<dbReference type="SUPFAM" id="SSF88713">
    <property type="entry name" value="Glycoside hydrolase/deacetylase"/>
    <property type="match status" value="1"/>
</dbReference>
<keyword evidence="6" id="KW-0326">Glycosidase</keyword>
<dbReference type="GO" id="GO:0004559">
    <property type="term" value="F:alpha-mannosidase activity"/>
    <property type="evidence" value="ECO:0007669"/>
    <property type="project" value="UniProtKB-EC"/>
</dbReference>
<dbReference type="SUPFAM" id="SSF74650">
    <property type="entry name" value="Galactose mutarotase-like"/>
    <property type="match status" value="1"/>
</dbReference>
<dbReference type="FunFam" id="3.20.110.10:FF:000002">
    <property type="entry name" value="alpha-mannosidase 2C1 isoform X1"/>
    <property type="match status" value="1"/>
</dbReference>
<dbReference type="PANTHER" id="PTHR46017:SF1">
    <property type="entry name" value="ALPHA-MANNOSIDASE 2C1"/>
    <property type="match status" value="1"/>
</dbReference>
<evidence type="ECO:0000256" key="4">
    <source>
        <dbReference type="ARBA" id="ARBA00022723"/>
    </source>
</evidence>
<dbReference type="InterPro" id="IPR037094">
    <property type="entry name" value="Glyco_hydro_38_cen_sf"/>
</dbReference>
<feature type="domain" description="Glycoside hydrolase family 38 central" evidence="7">
    <location>
        <begin position="572"/>
        <end position="651"/>
    </location>
</feature>
<gene>
    <name evidence="8" type="ORF">BCR39DRAFT_601430</name>
</gene>
<comment type="catalytic activity">
    <reaction evidence="1">
        <text>Hydrolysis of terminal, non-reducing alpha-D-mannose residues in alpha-D-mannosides.</text>
        <dbReference type="EC" id="3.2.1.24"/>
    </reaction>
</comment>
<evidence type="ECO:0000256" key="2">
    <source>
        <dbReference type="ARBA" id="ARBA00009792"/>
    </source>
</evidence>
<dbReference type="InterPro" id="IPR011013">
    <property type="entry name" value="Gal_mutarotase_sf_dom"/>
</dbReference>
<dbReference type="EMBL" id="MCFC01000123">
    <property type="protein sequence ID" value="ORY20873.1"/>
    <property type="molecule type" value="Genomic_DNA"/>
</dbReference>
<dbReference type="Pfam" id="PF01074">
    <property type="entry name" value="Glyco_hydro_38N"/>
    <property type="match status" value="1"/>
</dbReference>
<dbReference type="AlphaFoldDB" id="A0A1Y2AE68"/>
<dbReference type="GO" id="GO:0046872">
    <property type="term" value="F:metal ion binding"/>
    <property type="evidence" value="ECO:0007669"/>
    <property type="project" value="UniProtKB-KW"/>
</dbReference>
<name>A0A1Y2AE68_9TREE</name>
<dbReference type="Gene3D" id="1.20.1270.50">
    <property type="entry name" value="Glycoside hydrolase family 38, central domain"/>
    <property type="match status" value="1"/>
</dbReference>
<dbReference type="InterPro" id="IPR011682">
    <property type="entry name" value="Glyco_hydro_38_C"/>
</dbReference>
<evidence type="ECO:0000259" key="7">
    <source>
        <dbReference type="SMART" id="SM00872"/>
    </source>
</evidence>
<dbReference type="Proteomes" id="UP000193986">
    <property type="component" value="Unassembled WGS sequence"/>
</dbReference>
<dbReference type="EC" id="3.2.1.24" evidence="3"/>
<dbReference type="GO" id="GO:0009313">
    <property type="term" value="P:oligosaccharide catabolic process"/>
    <property type="evidence" value="ECO:0007669"/>
    <property type="project" value="TreeGrafter"/>
</dbReference>
<keyword evidence="5 8" id="KW-0378">Hydrolase</keyword>
<dbReference type="InParanoid" id="A0A1Y2AE68"/>
<comment type="caution">
    <text evidence="8">The sequence shown here is derived from an EMBL/GenBank/DDBJ whole genome shotgun (WGS) entry which is preliminary data.</text>
</comment>
<dbReference type="OrthoDB" id="10261055at2759"/>
<comment type="similarity">
    <text evidence="2">Belongs to the glycosyl hydrolase 38 family.</text>
</comment>
<keyword evidence="4" id="KW-0479">Metal-binding</keyword>
<dbReference type="InterPro" id="IPR054723">
    <property type="entry name" value="Ams1-like_N"/>
</dbReference>
<dbReference type="PANTHER" id="PTHR46017">
    <property type="entry name" value="ALPHA-MANNOSIDASE 2C1"/>
    <property type="match status" value="1"/>
</dbReference>
<dbReference type="FunFam" id="1.20.1270.50:FF:000004">
    <property type="entry name" value="alpha-mannosidase 2C1 isoform X1"/>
    <property type="match status" value="1"/>
</dbReference>
<sequence>MKDSSEPSTYSRYTEDVSSSLIPGIGLKRLELFLSGPYPNHNLCAALDRGRLNSTSNVRLTRWTAANGVQTPFEEGYNALAAGEGTPLGIGDKVGISWTHHWVKVEIDIPPEWKDCGEPVVFEFDPGCEGLIFNKQGHVLHGITGGENSRISAYPGYYEDRRVEHVLPRSAVELGHYECWIEVSCNGLYGIGINGQRHHEPDMNMLYYLTLADLVLYRGSAHALRHDFQLLHQLARAEDGQHSSLSRRALKTANEVMNTFRVFKDQDAQEGIIQKCREIAGSIVHGRQHLPKSEDSKPTKIWATGHCHIDTAWLWQFSHTRQKIARSWSTQLDLFDRFPSHQFSASSAQQYAWLEESYPELFERVRSAVRAKRFIPVGGSWVEYDCILPSGETLVRQQLYGQRYFQAKFGVRSREAWLPDTFGYASQLPQILRLSGIEYFFTQKLSWNNINVFPHSTFNWAGIDGSKVLAHMTPTNTYNGQANYSELVDGVRRNKNLEVTDECLLLFGNGDGGGGPTPYMLEKLERLEATSRSEPEIPTVKVVPVIDFFDHLKRKTLNGKRLPTWRGELYFELHRGTFTSQAAIKKGNRTMEKLLRDVEYFATLASLSLDAYKYPKQQLDEIWKDILLCGFHDVLPGTSIKAVVDDAVAIYARRETEIRALLREAISAHLGGVTQREEFIKNGDSAKHPTGQTLLVLDATRSNRQQIVKVPSKYSASLPISQGYDEEQVLAFLSSSGDSGQLAPLPQSASSPRALHQGNDYILSNSDFRLTISSGRIISLFDVKLNRELIVAGPGATSAGLVLYEDFPLSYDAWDIEVYHLEMGRDVAFDKVEVINGPLRSTLRCTASSGQMTAVFEFSLDAVLPGRPAQKRSWITIDAKVDWHETHKTLKFVLPIDIHSPYATYGTQYGLIDRPTHRNTTIDAAKFEVCAHMLGDLSEASYGVTLVSDYKYGYAVEGNVIRLSLLRSATAPDPTQDMGKHEFSLAIMPHEGRLIESGTYRDAIAFTNEVHFCAISHALQPPRFTISIEGTAPAAQSIILDAVKRGEDDFANGSETQTSVIFRMYESLGGRATGQLRLRGPVTPKSLTWVNLLEEPLEDEQVQFKIDQLGCLVELRLRTFEIKTLRILL</sequence>
<dbReference type="InterPro" id="IPR028995">
    <property type="entry name" value="Glyco_hydro_57/38_cen_sf"/>
</dbReference>
<organism evidence="8 9">
    <name type="scientific">Naematelia encephala</name>
    <dbReference type="NCBI Taxonomy" id="71784"/>
    <lineage>
        <taxon>Eukaryota</taxon>
        <taxon>Fungi</taxon>
        <taxon>Dikarya</taxon>
        <taxon>Basidiomycota</taxon>
        <taxon>Agaricomycotina</taxon>
        <taxon>Tremellomycetes</taxon>
        <taxon>Tremellales</taxon>
        <taxon>Naemateliaceae</taxon>
        <taxon>Naematelia</taxon>
    </lineage>
</organism>
<dbReference type="Pfam" id="PF09261">
    <property type="entry name" value="Alpha-mann_mid"/>
    <property type="match status" value="1"/>
</dbReference>
<dbReference type="InterPro" id="IPR000602">
    <property type="entry name" value="Glyco_hydro_38_N"/>
</dbReference>
<dbReference type="GO" id="GO:0030246">
    <property type="term" value="F:carbohydrate binding"/>
    <property type="evidence" value="ECO:0007669"/>
    <property type="project" value="InterPro"/>
</dbReference>
<proteinExistence type="inferred from homology"/>
<dbReference type="SUPFAM" id="SSF88688">
    <property type="entry name" value="Families 57/38 glycoside transferase middle domain"/>
    <property type="match status" value="1"/>
</dbReference>
<evidence type="ECO:0000256" key="6">
    <source>
        <dbReference type="ARBA" id="ARBA00023295"/>
    </source>
</evidence>
<protein>
    <recommendedName>
        <fullName evidence="3">alpha-mannosidase</fullName>
        <ecNumber evidence="3">3.2.1.24</ecNumber>
    </recommendedName>
</protein>
<evidence type="ECO:0000256" key="1">
    <source>
        <dbReference type="ARBA" id="ARBA00000365"/>
    </source>
</evidence>
<dbReference type="InterPro" id="IPR015341">
    <property type="entry name" value="Glyco_hydro_38_cen"/>
</dbReference>
<evidence type="ECO:0000256" key="3">
    <source>
        <dbReference type="ARBA" id="ARBA00012752"/>
    </source>
</evidence>
<dbReference type="Pfam" id="PF07748">
    <property type="entry name" value="Glyco_hydro_38C"/>
    <property type="match status" value="1"/>
</dbReference>
<dbReference type="Gene3D" id="3.20.110.10">
    <property type="entry name" value="Glycoside hydrolase 38, N terminal domain"/>
    <property type="match status" value="1"/>
</dbReference>
<dbReference type="STRING" id="71784.A0A1Y2AE68"/>